<dbReference type="Pfam" id="PF00578">
    <property type="entry name" value="AhpC-TSA"/>
    <property type="match status" value="1"/>
</dbReference>
<evidence type="ECO:0000313" key="5">
    <source>
        <dbReference type="Proteomes" id="UP000009376"/>
    </source>
</evidence>
<feature type="region of interest" description="Disordered" evidence="1">
    <location>
        <begin position="1"/>
        <end position="39"/>
    </location>
</feature>
<dbReference type="GO" id="GO:0016491">
    <property type="term" value="F:oxidoreductase activity"/>
    <property type="evidence" value="ECO:0007669"/>
    <property type="project" value="InterPro"/>
</dbReference>
<proteinExistence type="predicted"/>
<dbReference type="InterPro" id="IPR050553">
    <property type="entry name" value="Thioredoxin_ResA/DsbE_sf"/>
</dbReference>
<feature type="transmembrane region" description="Helical" evidence="2">
    <location>
        <begin position="53"/>
        <end position="73"/>
    </location>
</feature>
<gene>
    <name evidence="4" type="ORF">BJBARM5_0413</name>
</gene>
<dbReference type="EMBL" id="GG745551">
    <property type="protein sequence ID" value="EFD92903.1"/>
    <property type="molecule type" value="Genomic_DNA"/>
</dbReference>
<feature type="compositionally biased region" description="Basic and acidic residues" evidence="1">
    <location>
        <begin position="1"/>
        <end position="30"/>
    </location>
</feature>
<dbReference type="PROSITE" id="PS51352">
    <property type="entry name" value="THIOREDOXIN_2"/>
    <property type="match status" value="1"/>
</dbReference>
<reference evidence="4 5" key="1">
    <citation type="journal article" date="2010" name="Proc. Natl. Acad. Sci. U.S.A.">
        <title>Enigmatic, ultrasmall, uncultivated Archaea.</title>
        <authorList>
            <person name="Baker B.J."/>
            <person name="Comolli L.R."/>
            <person name="Dick G.J."/>
            <person name="Hauser L.J."/>
            <person name="Hyatt D."/>
            <person name="Dill B.D."/>
            <person name="Land M.L."/>
            <person name="Verberkmoes N.C."/>
            <person name="Hettich R.L."/>
            <person name="Banfield J.F."/>
        </authorList>
    </citation>
    <scope>NUCLEOTIDE SEQUENCE [LARGE SCALE GENOMIC DNA]</scope>
</reference>
<dbReference type="InterPro" id="IPR036249">
    <property type="entry name" value="Thioredoxin-like_sf"/>
</dbReference>
<evidence type="ECO:0000256" key="1">
    <source>
        <dbReference type="SAM" id="MobiDB-lite"/>
    </source>
</evidence>
<dbReference type="InterPro" id="IPR013766">
    <property type="entry name" value="Thioredoxin_domain"/>
</dbReference>
<dbReference type="Gene3D" id="3.40.30.10">
    <property type="entry name" value="Glutaredoxin"/>
    <property type="match status" value="1"/>
</dbReference>
<protein>
    <submittedName>
        <fullName evidence="4">Alkyl hydroperoxide reductase/ Thiol specific antioxidant/ Mal allergen</fullName>
    </submittedName>
</protein>
<name>D6GVA2_PARA5</name>
<dbReference type="PANTHER" id="PTHR42852">
    <property type="entry name" value="THIOL:DISULFIDE INTERCHANGE PROTEIN DSBE"/>
    <property type="match status" value="1"/>
</dbReference>
<accession>D6GVA2</accession>
<evidence type="ECO:0000259" key="3">
    <source>
        <dbReference type="PROSITE" id="PS51352"/>
    </source>
</evidence>
<feature type="domain" description="Thioredoxin" evidence="3">
    <location>
        <begin position="82"/>
        <end position="230"/>
    </location>
</feature>
<keyword evidence="2" id="KW-1133">Transmembrane helix</keyword>
<dbReference type="SUPFAM" id="SSF52833">
    <property type="entry name" value="Thioredoxin-like"/>
    <property type="match status" value="1"/>
</dbReference>
<organism evidence="4 5">
    <name type="scientific">Candidatus Parvarchaeum acidophilus ARMAN-5</name>
    <dbReference type="NCBI Taxonomy" id="662762"/>
    <lineage>
        <taxon>Archaea</taxon>
        <taxon>Candidatus Parvarchaeota</taxon>
        <taxon>Candidatus Parvarchaeum</taxon>
    </lineage>
</organism>
<dbReference type="GO" id="GO:0016209">
    <property type="term" value="F:antioxidant activity"/>
    <property type="evidence" value="ECO:0007669"/>
    <property type="project" value="InterPro"/>
</dbReference>
<keyword evidence="2" id="KW-0472">Membrane</keyword>
<dbReference type="Proteomes" id="UP000009376">
    <property type="component" value="Unassembled WGS sequence"/>
</dbReference>
<dbReference type="PANTHER" id="PTHR42852:SF17">
    <property type="entry name" value="THIOREDOXIN-LIKE PROTEIN HI_1115"/>
    <property type="match status" value="1"/>
</dbReference>
<sequence>MEMNSDKPDESNNEIERLKKENEKLKENQKLRSQNIKPISDPSKGHYKIKLKYIVYAAVAVIAIFIILDIFVINHANSSKYLTVGENAPNYTFTAENGSTLSLNNYKGTPILLWFVATWCDSCAEGNTAVADNLNFFETHNVKIVELEQYDDLGESGMSISQFISKYGNNNSYVHGGVASYNMTLAYNTPPTMQLDIFYLISPSGKILYKGEGIANSIPQLENAITKNGL</sequence>
<dbReference type="AlphaFoldDB" id="D6GVA2"/>
<evidence type="ECO:0000256" key="2">
    <source>
        <dbReference type="SAM" id="Phobius"/>
    </source>
</evidence>
<keyword evidence="2" id="KW-0812">Transmembrane</keyword>
<dbReference type="InterPro" id="IPR000866">
    <property type="entry name" value="AhpC/TSA"/>
</dbReference>
<evidence type="ECO:0000313" key="4">
    <source>
        <dbReference type="EMBL" id="EFD92903.1"/>
    </source>
</evidence>